<proteinExistence type="predicted"/>
<evidence type="ECO:0000313" key="1">
    <source>
        <dbReference type="EMBL" id="CAH2320584.1"/>
    </source>
</evidence>
<organism evidence="1 2">
    <name type="scientific">Pelobates cultripes</name>
    <name type="common">Western spadefoot toad</name>
    <dbReference type="NCBI Taxonomy" id="61616"/>
    <lineage>
        <taxon>Eukaryota</taxon>
        <taxon>Metazoa</taxon>
        <taxon>Chordata</taxon>
        <taxon>Craniata</taxon>
        <taxon>Vertebrata</taxon>
        <taxon>Euteleostomi</taxon>
        <taxon>Amphibia</taxon>
        <taxon>Batrachia</taxon>
        <taxon>Anura</taxon>
        <taxon>Pelobatoidea</taxon>
        <taxon>Pelobatidae</taxon>
        <taxon>Pelobates</taxon>
    </lineage>
</organism>
<keyword evidence="2" id="KW-1185">Reference proteome</keyword>
<dbReference type="EMBL" id="OW240921">
    <property type="protein sequence ID" value="CAH2320584.1"/>
    <property type="molecule type" value="Genomic_DNA"/>
</dbReference>
<protein>
    <submittedName>
        <fullName evidence="1">Uncharacterized protein</fullName>
    </submittedName>
</protein>
<reference evidence="1" key="1">
    <citation type="submission" date="2022-03" db="EMBL/GenBank/DDBJ databases">
        <authorList>
            <person name="Alioto T."/>
            <person name="Alioto T."/>
            <person name="Gomez Garrido J."/>
        </authorList>
    </citation>
    <scope>NUCLEOTIDE SEQUENCE</scope>
</reference>
<sequence>MAVWHLKRPAQADLDPTSTVAQTLKTWDSIRGAPHLSPTLSPLIRMQHNPHIGSGLPPPSWEFIGGGDSLPIRKLLNNMGMTPLLELTECNPPSSLQTFRYAQIKYFYHQLPNRDALHHDLTWFEGLCNGTTNLIYQHLLVGHLESKDPFPPVLGTYSEQVVHCGSLGEDTHTTRQMFLEFQYQETNYKFLMF</sequence>
<evidence type="ECO:0000313" key="2">
    <source>
        <dbReference type="Proteomes" id="UP001295444"/>
    </source>
</evidence>
<gene>
    <name evidence="1" type="ORF">PECUL_23A056580</name>
</gene>
<dbReference type="Proteomes" id="UP001295444">
    <property type="component" value="Chromosome 10"/>
</dbReference>
<dbReference type="AlphaFoldDB" id="A0AAD1T7X9"/>
<accession>A0AAD1T7X9</accession>
<name>A0AAD1T7X9_PELCU</name>